<feature type="chain" id="PRO_5047004886" description="LysM domain-containing protein" evidence="2">
    <location>
        <begin position="23"/>
        <end position="204"/>
    </location>
</feature>
<evidence type="ECO:0000313" key="4">
    <source>
        <dbReference type="Proteomes" id="UP001410795"/>
    </source>
</evidence>
<sequence length="204" mass="21160">MALTAAAALVLTLAGCTAPVPVETPATVETPMVDPSVQSPSPSPTASATQAADEHASPESTPSDGAVSYANCDGAPLPVPAESDEELAAGTVFGLRPFMLRDSGPRAGAQGEVTVDENGDPTSYLVVEGDDIQSVAQRFCLPAIEFDYLNLINAVRRERLGPLYPGDTLNLSPYTITTVGDQDGVVYDNDVSYLAGDAPLPPQR</sequence>
<name>A0ABP7BKE1_9MICO</name>
<dbReference type="Proteomes" id="UP001410795">
    <property type="component" value="Unassembled WGS sequence"/>
</dbReference>
<comment type="caution">
    <text evidence="3">The sequence shown here is derived from an EMBL/GenBank/DDBJ whole genome shotgun (WGS) entry which is preliminary data.</text>
</comment>
<organism evidence="3 4">
    <name type="scientific">Microbacterium marinilacus</name>
    <dbReference type="NCBI Taxonomy" id="415209"/>
    <lineage>
        <taxon>Bacteria</taxon>
        <taxon>Bacillati</taxon>
        <taxon>Actinomycetota</taxon>
        <taxon>Actinomycetes</taxon>
        <taxon>Micrococcales</taxon>
        <taxon>Microbacteriaceae</taxon>
        <taxon>Microbacterium</taxon>
    </lineage>
</organism>
<dbReference type="EMBL" id="BAAAYV010000012">
    <property type="protein sequence ID" value="GAA3663430.1"/>
    <property type="molecule type" value="Genomic_DNA"/>
</dbReference>
<evidence type="ECO:0000256" key="2">
    <source>
        <dbReference type="SAM" id="SignalP"/>
    </source>
</evidence>
<proteinExistence type="predicted"/>
<feature type="signal peptide" evidence="2">
    <location>
        <begin position="1"/>
        <end position="22"/>
    </location>
</feature>
<feature type="region of interest" description="Disordered" evidence="1">
    <location>
        <begin position="27"/>
        <end position="71"/>
    </location>
</feature>
<accession>A0ABP7BKE1</accession>
<keyword evidence="4" id="KW-1185">Reference proteome</keyword>
<keyword evidence="2" id="KW-0732">Signal</keyword>
<gene>
    <name evidence="3" type="ORF">GCM10022202_26510</name>
</gene>
<evidence type="ECO:0000313" key="3">
    <source>
        <dbReference type="EMBL" id="GAA3663430.1"/>
    </source>
</evidence>
<evidence type="ECO:0000256" key="1">
    <source>
        <dbReference type="SAM" id="MobiDB-lite"/>
    </source>
</evidence>
<reference evidence="4" key="1">
    <citation type="journal article" date="2019" name="Int. J. Syst. Evol. Microbiol.">
        <title>The Global Catalogue of Microorganisms (GCM) 10K type strain sequencing project: providing services to taxonomists for standard genome sequencing and annotation.</title>
        <authorList>
            <consortium name="The Broad Institute Genomics Platform"/>
            <consortium name="The Broad Institute Genome Sequencing Center for Infectious Disease"/>
            <person name="Wu L."/>
            <person name="Ma J."/>
        </authorList>
    </citation>
    <scope>NUCLEOTIDE SEQUENCE [LARGE SCALE GENOMIC DNA]</scope>
    <source>
        <strain evidence="4">JCM 16546</strain>
    </source>
</reference>
<evidence type="ECO:0008006" key="5">
    <source>
        <dbReference type="Google" id="ProtNLM"/>
    </source>
</evidence>
<feature type="compositionally biased region" description="Low complexity" evidence="1">
    <location>
        <begin position="33"/>
        <end position="51"/>
    </location>
</feature>
<dbReference type="RefSeq" id="WP_221857385.1">
    <property type="nucleotide sequence ID" value="NZ_BAAAYV010000012.1"/>
</dbReference>
<protein>
    <recommendedName>
        <fullName evidence="5">LysM domain-containing protein</fullName>
    </recommendedName>
</protein>